<keyword evidence="6 12" id="KW-1133">Transmembrane helix</keyword>
<evidence type="ECO:0000256" key="6">
    <source>
        <dbReference type="ARBA" id="ARBA00022989"/>
    </source>
</evidence>
<proteinExistence type="inferred from homology"/>
<evidence type="ECO:0000256" key="4">
    <source>
        <dbReference type="ARBA" id="ARBA00022475"/>
    </source>
</evidence>
<evidence type="ECO:0000256" key="7">
    <source>
        <dbReference type="ARBA" id="ARBA00023069"/>
    </source>
</evidence>
<evidence type="ECO:0000256" key="8">
    <source>
        <dbReference type="ARBA" id="ARBA00023136"/>
    </source>
</evidence>
<name>A0A7M5X4E8_9CNID</name>
<evidence type="ECO:0000256" key="5">
    <source>
        <dbReference type="ARBA" id="ARBA00022692"/>
    </source>
</evidence>
<dbReference type="GO" id="GO:0060271">
    <property type="term" value="P:cilium assembly"/>
    <property type="evidence" value="ECO:0007669"/>
    <property type="project" value="TreeGrafter"/>
</dbReference>
<evidence type="ECO:0000256" key="1">
    <source>
        <dbReference type="ARBA" id="ARBA00004272"/>
    </source>
</evidence>
<evidence type="ECO:0000256" key="3">
    <source>
        <dbReference type="ARBA" id="ARBA00015087"/>
    </source>
</evidence>
<dbReference type="GO" id="GO:0060170">
    <property type="term" value="C:ciliary membrane"/>
    <property type="evidence" value="ECO:0007669"/>
    <property type="project" value="UniProtKB-SubCell"/>
</dbReference>
<dbReference type="PANTHER" id="PTHR14605:SF1">
    <property type="entry name" value="TRANSMEMBRANE PROTEIN 231"/>
    <property type="match status" value="1"/>
</dbReference>
<keyword evidence="7" id="KW-0969">Cilium</keyword>
<evidence type="ECO:0000256" key="12">
    <source>
        <dbReference type="SAM" id="Phobius"/>
    </source>
</evidence>
<feature type="transmembrane region" description="Helical" evidence="12">
    <location>
        <begin position="264"/>
        <end position="282"/>
    </location>
</feature>
<evidence type="ECO:0000313" key="13">
    <source>
        <dbReference type="EnsemblMetazoa" id="CLYHEMP017823.1"/>
    </source>
</evidence>
<dbReference type="Proteomes" id="UP000594262">
    <property type="component" value="Unplaced"/>
</dbReference>
<sequence>MAMFNIYNELVTRKYHTHFWSFATIFYICVGVITYVGPLLIAYYSLGFWLKESTYREQPEVRFKHDLILVLQGTSTVLGYSTYNNFNTILRNRLRTSTIKSQEVDENSDGRYDYLEFTLEMPINANEDVRSVQLLLFFHYKLHKYSSVELESLAYLHYDSGISGSSFYTDGDLLLKQKNPLSHKGSFTKFNTGIVDRTNTDVNALNLHSILTNYQARNLTTDFIGRYPSWISGKSTTFKIQTKIYYPEQTIIYRPGFWQLLKHAWIQYLAILFIFMFIFGHVKSFIYENRLVATIIKKKHHND</sequence>
<protein>
    <recommendedName>
        <fullName evidence="3">Transmembrane protein 231</fullName>
    </recommendedName>
</protein>
<dbReference type="EnsemblMetazoa" id="CLYHEMT017823.1">
    <property type="protein sequence ID" value="CLYHEMP017823.1"/>
    <property type="gene ID" value="CLYHEMG017823"/>
</dbReference>
<keyword evidence="10" id="KW-0966">Cell projection</keyword>
<reference evidence="13" key="1">
    <citation type="submission" date="2021-01" db="UniProtKB">
        <authorList>
            <consortium name="EnsemblMetazoa"/>
        </authorList>
    </citation>
    <scope>IDENTIFICATION</scope>
</reference>
<evidence type="ECO:0000256" key="2">
    <source>
        <dbReference type="ARBA" id="ARBA00009082"/>
    </source>
</evidence>
<comment type="function">
    <text evidence="11">Transmembrane component of the tectonic-like complex, a complex localized at the transition zone of primary cilia and acting as a barrier that prevents diffusion of transmembrane proteins between the cilia and plasma membranes. Required for ciliogenesis and sonic hedgehog/SHH signaling.</text>
</comment>
<accession>A0A7M5X4E8</accession>
<evidence type="ECO:0000256" key="10">
    <source>
        <dbReference type="ARBA" id="ARBA00023273"/>
    </source>
</evidence>
<comment type="subcellular location">
    <subcellularLocation>
        <location evidence="1">Cell projection</location>
        <location evidence="1">Cilium membrane</location>
        <topology evidence="1">Multi-pass membrane protein</topology>
    </subcellularLocation>
</comment>
<dbReference type="OrthoDB" id="426438at2759"/>
<dbReference type="InterPro" id="IPR019306">
    <property type="entry name" value="TMEM231"/>
</dbReference>
<dbReference type="GO" id="GO:0032880">
    <property type="term" value="P:regulation of protein localization"/>
    <property type="evidence" value="ECO:0007669"/>
    <property type="project" value="TreeGrafter"/>
</dbReference>
<keyword evidence="8 12" id="KW-0472">Membrane</keyword>
<keyword evidence="4" id="KW-1003">Cell membrane</keyword>
<keyword evidence="5 12" id="KW-0812">Transmembrane</keyword>
<dbReference type="AlphaFoldDB" id="A0A7M5X4E8"/>
<dbReference type="GeneID" id="136815655"/>
<keyword evidence="9" id="KW-0325">Glycoprotein</keyword>
<dbReference type="PANTHER" id="PTHR14605">
    <property type="entry name" value="CHST5 PROTEIN"/>
    <property type="match status" value="1"/>
</dbReference>
<keyword evidence="14" id="KW-1185">Reference proteome</keyword>
<evidence type="ECO:0000256" key="9">
    <source>
        <dbReference type="ARBA" id="ARBA00023180"/>
    </source>
</evidence>
<dbReference type="RefSeq" id="XP_066928202.1">
    <property type="nucleotide sequence ID" value="XM_067072101.1"/>
</dbReference>
<evidence type="ECO:0000313" key="14">
    <source>
        <dbReference type="Proteomes" id="UP000594262"/>
    </source>
</evidence>
<organism evidence="13 14">
    <name type="scientific">Clytia hemisphaerica</name>
    <dbReference type="NCBI Taxonomy" id="252671"/>
    <lineage>
        <taxon>Eukaryota</taxon>
        <taxon>Metazoa</taxon>
        <taxon>Cnidaria</taxon>
        <taxon>Hydrozoa</taxon>
        <taxon>Hydroidolina</taxon>
        <taxon>Leptothecata</taxon>
        <taxon>Obeliida</taxon>
        <taxon>Clytiidae</taxon>
        <taxon>Clytia</taxon>
    </lineage>
</organism>
<evidence type="ECO:0000256" key="11">
    <source>
        <dbReference type="ARBA" id="ARBA00024803"/>
    </source>
</evidence>
<dbReference type="Pfam" id="PF10149">
    <property type="entry name" value="TM231"/>
    <property type="match status" value="1"/>
</dbReference>
<comment type="similarity">
    <text evidence="2">Belongs to the TMEM231 family.</text>
</comment>
<dbReference type="GO" id="GO:0035869">
    <property type="term" value="C:ciliary transition zone"/>
    <property type="evidence" value="ECO:0007669"/>
    <property type="project" value="TreeGrafter"/>
</dbReference>
<feature type="transmembrane region" description="Helical" evidence="12">
    <location>
        <begin position="20"/>
        <end position="46"/>
    </location>
</feature>